<feature type="domain" description="Cytidyltransferase-like" evidence="3">
    <location>
        <begin position="5"/>
        <end position="125"/>
    </location>
</feature>
<name>G4T1K7_META2</name>
<gene>
    <name evidence="4" type="primary">tagD</name>
    <name evidence="4" type="ordered locus">MEALZ_0734</name>
</gene>
<dbReference type="Pfam" id="PF01467">
    <property type="entry name" value="CTP_transf_like"/>
    <property type="match status" value="1"/>
</dbReference>
<dbReference type="STRING" id="1091494.MEALZ_0734"/>
<keyword evidence="5" id="KW-1185">Reference proteome</keyword>
<keyword evidence="1 4" id="KW-0808">Transferase</keyword>
<dbReference type="SUPFAM" id="SSF52374">
    <property type="entry name" value="Nucleotidylyl transferase"/>
    <property type="match status" value="1"/>
</dbReference>
<dbReference type="PATRIC" id="fig|271065.3.peg.751"/>
<dbReference type="GO" id="GO:0046872">
    <property type="term" value="F:metal ion binding"/>
    <property type="evidence" value="ECO:0007669"/>
    <property type="project" value="InterPro"/>
</dbReference>
<organism evidence="4 5">
    <name type="scientific">Methylotuvimicrobium alcaliphilum (strain DSM 19304 / NCIMB 14124 / VKM B-2133 / 20Z)</name>
    <name type="common">Methylomicrobium alcaliphilum</name>
    <dbReference type="NCBI Taxonomy" id="1091494"/>
    <lineage>
        <taxon>Bacteria</taxon>
        <taxon>Pseudomonadati</taxon>
        <taxon>Pseudomonadota</taxon>
        <taxon>Gammaproteobacteria</taxon>
        <taxon>Methylococcales</taxon>
        <taxon>Methylococcaceae</taxon>
        <taxon>Methylotuvimicrobium</taxon>
    </lineage>
</organism>
<sequence length="138" mass="15956">MKTVITYGTFDLFHVGHVNLLQRARALGDRLIVGVSTDEFNLNEKGKTTIVPFEHRVKVLESCRYVDQVIPEHNWRQKESDIKKYDVDIFVIGDDWQGKFDELKSCCDVIYLPRTRNISSTAIKQAMAVIEQLNKELN</sequence>
<evidence type="ECO:0000256" key="1">
    <source>
        <dbReference type="ARBA" id="ARBA00022679"/>
    </source>
</evidence>
<evidence type="ECO:0000259" key="3">
    <source>
        <dbReference type="Pfam" id="PF01467"/>
    </source>
</evidence>
<dbReference type="GO" id="GO:0019350">
    <property type="term" value="P:teichoic acid biosynthetic process"/>
    <property type="evidence" value="ECO:0007669"/>
    <property type="project" value="InterPro"/>
</dbReference>
<dbReference type="KEGG" id="mah:MEALZ_0734"/>
<dbReference type="RefSeq" id="WP_014147233.1">
    <property type="nucleotide sequence ID" value="NC_016112.1"/>
</dbReference>
<dbReference type="EC" id="2.7.7.39" evidence="4"/>
<dbReference type="Proteomes" id="UP000008315">
    <property type="component" value="Chromosome"/>
</dbReference>
<dbReference type="NCBIfam" id="TIGR01518">
    <property type="entry name" value="g3p_cytidyltrns"/>
    <property type="match status" value="1"/>
</dbReference>
<evidence type="ECO:0000256" key="2">
    <source>
        <dbReference type="ARBA" id="ARBA00022695"/>
    </source>
</evidence>
<dbReference type="EMBL" id="FO082060">
    <property type="protein sequence ID" value="CCE22429.1"/>
    <property type="molecule type" value="Genomic_DNA"/>
</dbReference>
<evidence type="ECO:0000313" key="5">
    <source>
        <dbReference type="Proteomes" id="UP000008315"/>
    </source>
</evidence>
<proteinExistence type="predicted"/>
<dbReference type="InterPro" id="IPR006409">
    <property type="entry name" value="G3P_cytidylTrfase"/>
</dbReference>
<dbReference type="PANTHER" id="PTHR43793">
    <property type="entry name" value="FAD SYNTHASE"/>
    <property type="match status" value="1"/>
</dbReference>
<dbReference type="InterPro" id="IPR004821">
    <property type="entry name" value="Cyt_trans-like"/>
</dbReference>
<accession>G4T1K7</accession>
<dbReference type="InterPro" id="IPR050385">
    <property type="entry name" value="Archaeal_FAD_synthase"/>
</dbReference>
<keyword evidence="2 4" id="KW-0548">Nucleotidyltransferase</keyword>
<dbReference type="NCBIfam" id="TIGR00125">
    <property type="entry name" value="cyt_tran_rel"/>
    <property type="match status" value="1"/>
</dbReference>
<dbReference type="GO" id="GO:0047348">
    <property type="term" value="F:glycerol-3-phosphate cytidylyltransferase activity"/>
    <property type="evidence" value="ECO:0007669"/>
    <property type="project" value="UniProtKB-EC"/>
</dbReference>
<dbReference type="PANTHER" id="PTHR43793:SF1">
    <property type="entry name" value="FAD SYNTHASE"/>
    <property type="match status" value="1"/>
</dbReference>
<evidence type="ECO:0000313" key="4">
    <source>
        <dbReference type="EMBL" id="CCE22429.1"/>
    </source>
</evidence>
<dbReference type="Gene3D" id="3.40.50.620">
    <property type="entry name" value="HUPs"/>
    <property type="match status" value="1"/>
</dbReference>
<dbReference type="InterPro" id="IPR014729">
    <property type="entry name" value="Rossmann-like_a/b/a_fold"/>
</dbReference>
<dbReference type="AlphaFoldDB" id="G4T1K7"/>
<protein>
    <submittedName>
        <fullName evidence="4">Glycerol-3-phosphate cytidylyltransferase</fullName>
        <ecNumber evidence="4">2.7.7.39</ecNumber>
    </submittedName>
</protein>
<reference evidence="5" key="1">
    <citation type="journal article" date="2012" name="J. Bacteriol.">
        <title>Genome sequence of the haloalkaliphilic methanotrophic bacterium Methylomicrobium alcaliphilum 20Z.</title>
        <authorList>
            <person name="Vuilleumier S."/>
            <person name="Khmelenina V.N."/>
            <person name="Bringel F."/>
            <person name="Reshetnikov A.S."/>
            <person name="Lajus A."/>
            <person name="Mangenot S."/>
            <person name="Rouy Z."/>
            <person name="Op den Camp H.J."/>
            <person name="Jetten M.S."/>
            <person name="Dispirito A.A."/>
            <person name="Dunfield P."/>
            <person name="Klotz M.G."/>
            <person name="Semrau J.D."/>
            <person name="Stein L.Y."/>
            <person name="Barbe V."/>
            <person name="Medigue C."/>
            <person name="Trotsenko Y.A."/>
            <person name="Kalyuzhnaya M.G."/>
        </authorList>
    </citation>
    <scope>NUCLEOTIDE SEQUENCE [LARGE SCALE GENOMIC DNA]</scope>
    <source>
        <strain evidence="5">DSM 19304 / NCIMB 14124 / VKM B-2133 / 20Z</strain>
    </source>
</reference>
<dbReference type="GO" id="GO:0005737">
    <property type="term" value="C:cytoplasm"/>
    <property type="evidence" value="ECO:0007669"/>
    <property type="project" value="InterPro"/>
</dbReference>
<dbReference type="HOGENOM" id="CLU_034585_2_2_6"/>